<protein>
    <submittedName>
        <fullName evidence="2">Uncharacterized protein</fullName>
    </submittedName>
</protein>
<name>A0A0F9E7Y1_9ZZZZ</name>
<dbReference type="EMBL" id="LAZR01028528">
    <property type="protein sequence ID" value="KKL62316.1"/>
    <property type="molecule type" value="Genomic_DNA"/>
</dbReference>
<comment type="caution">
    <text evidence="2">The sequence shown here is derived from an EMBL/GenBank/DDBJ whole genome shotgun (WGS) entry which is preliminary data.</text>
</comment>
<gene>
    <name evidence="2" type="ORF">LCGC14_2186420</name>
</gene>
<evidence type="ECO:0000313" key="2">
    <source>
        <dbReference type="EMBL" id="KKL62316.1"/>
    </source>
</evidence>
<proteinExistence type="predicted"/>
<evidence type="ECO:0000256" key="1">
    <source>
        <dbReference type="SAM" id="Coils"/>
    </source>
</evidence>
<sequence length="64" mass="7588">MASKISKSVMSDVSRSLERLATKHGGDILWRAVNRLANQRRERMKLKREIAKRRVELEALERRR</sequence>
<organism evidence="2">
    <name type="scientific">marine sediment metagenome</name>
    <dbReference type="NCBI Taxonomy" id="412755"/>
    <lineage>
        <taxon>unclassified sequences</taxon>
        <taxon>metagenomes</taxon>
        <taxon>ecological metagenomes</taxon>
    </lineage>
</organism>
<reference evidence="2" key="1">
    <citation type="journal article" date="2015" name="Nature">
        <title>Complex archaea that bridge the gap between prokaryotes and eukaryotes.</title>
        <authorList>
            <person name="Spang A."/>
            <person name="Saw J.H."/>
            <person name="Jorgensen S.L."/>
            <person name="Zaremba-Niedzwiedzka K."/>
            <person name="Martijn J."/>
            <person name="Lind A.E."/>
            <person name="van Eijk R."/>
            <person name="Schleper C."/>
            <person name="Guy L."/>
            <person name="Ettema T.J."/>
        </authorList>
    </citation>
    <scope>NUCLEOTIDE SEQUENCE</scope>
</reference>
<keyword evidence="1" id="KW-0175">Coiled coil</keyword>
<feature type="coiled-coil region" evidence="1">
    <location>
        <begin position="29"/>
        <end position="63"/>
    </location>
</feature>
<dbReference type="AlphaFoldDB" id="A0A0F9E7Y1"/>
<accession>A0A0F9E7Y1</accession>